<evidence type="ECO:0000313" key="3">
    <source>
        <dbReference type="Proteomes" id="UP000053676"/>
    </source>
</evidence>
<evidence type="ECO:0000313" key="2">
    <source>
        <dbReference type="EMBL" id="ETN73703.1"/>
    </source>
</evidence>
<keyword evidence="3" id="KW-1185">Reference proteome</keyword>
<dbReference type="Proteomes" id="UP000053676">
    <property type="component" value="Unassembled WGS sequence"/>
</dbReference>
<dbReference type="AlphaFoldDB" id="W2SVY2"/>
<dbReference type="STRING" id="51031.W2SVY2"/>
<organism evidence="2 3">
    <name type="scientific">Necator americanus</name>
    <name type="common">Human hookworm</name>
    <dbReference type="NCBI Taxonomy" id="51031"/>
    <lineage>
        <taxon>Eukaryota</taxon>
        <taxon>Metazoa</taxon>
        <taxon>Ecdysozoa</taxon>
        <taxon>Nematoda</taxon>
        <taxon>Chromadorea</taxon>
        <taxon>Rhabditida</taxon>
        <taxon>Rhabditina</taxon>
        <taxon>Rhabditomorpha</taxon>
        <taxon>Strongyloidea</taxon>
        <taxon>Ancylostomatidae</taxon>
        <taxon>Bunostominae</taxon>
        <taxon>Necator</taxon>
    </lineage>
</organism>
<dbReference type="EMBL" id="KI660422">
    <property type="protein sequence ID" value="ETN73703.1"/>
    <property type="molecule type" value="Genomic_DNA"/>
</dbReference>
<sequence>MLLRKKSMEMLRPDTKDSKYWYKMTIKSITILSKNNAADSGQFNKRLCRAPVSISESSTLTYQLKSFERQTPLGGFETLRFPRTTVKMFYEPFIFVVDVVHYDMFPKSDKRSEEHPVDGGSGSSHSELRGFFSSPCGRKSSSKKVMVRFRIKLWYNSGIRQATPFTDDNEVNFIMISL</sequence>
<accession>W2SVY2</accession>
<proteinExistence type="predicted"/>
<gene>
    <name evidence="2" type="ORF">NECAME_00792</name>
</gene>
<protein>
    <submittedName>
        <fullName evidence="2">Uncharacterized protein</fullName>
    </submittedName>
</protein>
<feature type="region of interest" description="Disordered" evidence="1">
    <location>
        <begin position="109"/>
        <end position="128"/>
    </location>
</feature>
<evidence type="ECO:0000256" key="1">
    <source>
        <dbReference type="SAM" id="MobiDB-lite"/>
    </source>
</evidence>
<dbReference type="KEGG" id="nai:NECAME_00792"/>
<reference evidence="3" key="1">
    <citation type="journal article" date="2014" name="Nat. Genet.">
        <title>Genome of the human hookworm Necator americanus.</title>
        <authorList>
            <person name="Tang Y.T."/>
            <person name="Gao X."/>
            <person name="Rosa B.A."/>
            <person name="Abubucker S."/>
            <person name="Hallsworth-Pepin K."/>
            <person name="Martin J."/>
            <person name="Tyagi R."/>
            <person name="Heizer E."/>
            <person name="Zhang X."/>
            <person name="Bhonagiri-Palsikar V."/>
            <person name="Minx P."/>
            <person name="Warren W.C."/>
            <person name="Wang Q."/>
            <person name="Zhan B."/>
            <person name="Hotez P.J."/>
            <person name="Sternberg P.W."/>
            <person name="Dougall A."/>
            <person name="Gaze S.T."/>
            <person name="Mulvenna J."/>
            <person name="Sotillo J."/>
            <person name="Ranganathan S."/>
            <person name="Rabelo E.M."/>
            <person name="Wilson R.K."/>
            <person name="Felgner P.L."/>
            <person name="Bethony J."/>
            <person name="Hawdon J.M."/>
            <person name="Gasser R.B."/>
            <person name="Loukas A."/>
            <person name="Mitreva M."/>
        </authorList>
    </citation>
    <scope>NUCLEOTIDE SEQUENCE [LARGE SCALE GENOMIC DNA]</scope>
</reference>
<name>W2SVY2_NECAM</name>